<dbReference type="AlphaFoldDB" id="A0A0K9PT72"/>
<dbReference type="InterPro" id="IPR036047">
    <property type="entry name" value="F-box-like_dom_sf"/>
</dbReference>
<organism evidence="2 3">
    <name type="scientific">Zostera marina</name>
    <name type="common">Eelgrass</name>
    <dbReference type="NCBI Taxonomy" id="29655"/>
    <lineage>
        <taxon>Eukaryota</taxon>
        <taxon>Viridiplantae</taxon>
        <taxon>Streptophyta</taxon>
        <taxon>Embryophyta</taxon>
        <taxon>Tracheophyta</taxon>
        <taxon>Spermatophyta</taxon>
        <taxon>Magnoliopsida</taxon>
        <taxon>Liliopsida</taxon>
        <taxon>Zosteraceae</taxon>
        <taxon>Zostera</taxon>
    </lineage>
</organism>
<comment type="caution">
    <text evidence="2">The sequence shown here is derived from an EMBL/GenBank/DDBJ whole genome shotgun (WGS) entry which is preliminary data.</text>
</comment>
<sequence length="250" mass="28027">MAVAVDSNLSSPSLPDDITLNIASILGTRELCSLGSCSCYFRDLCASDFLWIGLFKRRWPSLSLTGVSNSSEKGWRRAYINQHKKLLEKVSAITHFVKDCSQNESIEISDYLKAVAFLGSAELGFEDVQIFLFSVNTNVLMNLIGVHYSIFHLQIPIDVVNAALHSHQVSAREVCVFSFRLGRWFFGFRMPDEHSSRRVSLAQITSPNEEELRMILNRGLLHDVLRVHIISPSRFDVASSAALPDPRVPS</sequence>
<dbReference type="Proteomes" id="UP000036987">
    <property type="component" value="Unassembled WGS sequence"/>
</dbReference>
<protein>
    <submittedName>
        <fullName evidence="2">F-box domain containing protein</fullName>
    </submittedName>
</protein>
<keyword evidence="3" id="KW-1185">Reference proteome</keyword>
<dbReference type="SUPFAM" id="SSF81383">
    <property type="entry name" value="F-box domain"/>
    <property type="match status" value="1"/>
</dbReference>
<dbReference type="Pfam" id="PF12937">
    <property type="entry name" value="F-box-like"/>
    <property type="match status" value="1"/>
</dbReference>
<dbReference type="PANTHER" id="PTHR16008:SF4">
    <property type="entry name" value="F-BOX ONLY PROTEIN 4"/>
    <property type="match status" value="1"/>
</dbReference>
<evidence type="ECO:0000313" key="3">
    <source>
        <dbReference type="Proteomes" id="UP000036987"/>
    </source>
</evidence>
<dbReference type="GO" id="GO:0000209">
    <property type="term" value="P:protein polyubiquitination"/>
    <property type="evidence" value="ECO:0000318"/>
    <property type="project" value="GO_Central"/>
</dbReference>
<dbReference type="InterPro" id="IPR001810">
    <property type="entry name" value="F-box_dom"/>
</dbReference>
<dbReference type="InterPro" id="IPR039588">
    <property type="entry name" value="FBXO4"/>
</dbReference>
<dbReference type="PANTHER" id="PTHR16008">
    <property type="entry name" value="F-BOX ONLY PROTEIN 4"/>
    <property type="match status" value="1"/>
</dbReference>
<proteinExistence type="predicted"/>
<dbReference type="OMA" id="WRSACDA"/>
<name>A0A0K9PT72_ZOSMR</name>
<dbReference type="GO" id="GO:0031146">
    <property type="term" value="P:SCF-dependent proteasomal ubiquitin-dependent protein catabolic process"/>
    <property type="evidence" value="ECO:0000318"/>
    <property type="project" value="GO_Central"/>
</dbReference>
<reference evidence="3" key="1">
    <citation type="journal article" date="2016" name="Nature">
        <title>The genome of the seagrass Zostera marina reveals angiosperm adaptation to the sea.</title>
        <authorList>
            <person name="Olsen J.L."/>
            <person name="Rouze P."/>
            <person name="Verhelst B."/>
            <person name="Lin Y.-C."/>
            <person name="Bayer T."/>
            <person name="Collen J."/>
            <person name="Dattolo E."/>
            <person name="De Paoli E."/>
            <person name="Dittami S."/>
            <person name="Maumus F."/>
            <person name="Michel G."/>
            <person name="Kersting A."/>
            <person name="Lauritano C."/>
            <person name="Lohaus R."/>
            <person name="Toepel M."/>
            <person name="Tonon T."/>
            <person name="Vanneste K."/>
            <person name="Amirebrahimi M."/>
            <person name="Brakel J."/>
            <person name="Bostroem C."/>
            <person name="Chovatia M."/>
            <person name="Grimwood J."/>
            <person name="Jenkins J.W."/>
            <person name="Jueterbock A."/>
            <person name="Mraz A."/>
            <person name="Stam W.T."/>
            <person name="Tice H."/>
            <person name="Bornberg-Bauer E."/>
            <person name="Green P.J."/>
            <person name="Pearson G.A."/>
            <person name="Procaccini G."/>
            <person name="Duarte C.M."/>
            <person name="Schmutz J."/>
            <person name="Reusch T.B.H."/>
            <person name="Van de Peer Y."/>
        </authorList>
    </citation>
    <scope>NUCLEOTIDE SEQUENCE [LARGE SCALE GENOMIC DNA]</scope>
    <source>
        <strain evidence="3">cv. Finnish</strain>
    </source>
</reference>
<dbReference type="OrthoDB" id="3219396at2759"/>
<accession>A0A0K9PT72</accession>
<dbReference type="GO" id="GO:0019005">
    <property type="term" value="C:SCF ubiquitin ligase complex"/>
    <property type="evidence" value="ECO:0000318"/>
    <property type="project" value="GO_Central"/>
</dbReference>
<evidence type="ECO:0000313" key="2">
    <source>
        <dbReference type="EMBL" id="KMZ72161.1"/>
    </source>
</evidence>
<dbReference type="Gene3D" id="1.20.1280.50">
    <property type="match status" value="1"/>
</dbReference>
<dbReference type="EMBL" id="LFYR01000643">
    <property type="protein sequence ID" value="KMZ72161.1"/>
    <property type="molecule type" value="Genomic_DNA"/>
</dbReference>
<gene>
    <name evidence="2" type="ORF">ZOSMA_16G01310</name>
</gene>
<evidence type="ECO:0000259" key="1">
    <source>
        <dbReference type="Pfam" id="PF12937"/>
    </source>
</evidence>
<feature type="domain" description="F-box" evidence="1">
    <location>
        <begin position="13"/>
        <end position="55"/>
    </location>
</feature>